<dbReference type="AlphaFoldDB" id="A0A2P6NB64"/>
<dbReference type="GO" id="GO:0003677">
    <property type="term" value="F:DNA binding"/>
    <property type="evidence" value="ECO:0007669"/>
    <property type="project" value="InterPro"/>
</dbReference>
<dbReference type="InterPro" id="IPR036864">
    <property type="entry name" value="Zn2-C6_fun-type_DNA-bd_sf"/>
</dbReference>
<dbReference type="Gene3D" id="4.10.240.10">
    <property type="entry name" value="Zn(2)-C6 fungal-type DNA-binding domain"/>
    <property type="match status" value="1"/>
</dbReference>
<evidence type="ECO:0000256" key="1">
    <source>
        <dbReference type="ARBA" id="ARBA00022723"/>
    </source>
</evidence>
<dbReference type="PROSITE" id="PS00463">
    <property type="entry name" value="ZN2_CY6_FUNGAL_1"/>
    <property type="match status" value="1"/>
</dbReference>
<dbReference type="CDD" id="cd12148">
    <property type="entry name" value="fungal_TF_MHR"/>
    <property type="match status" value="1"/>
</dbReference>
<dbReference type="GO" id="GO:0006351">
    <property type="term" value="P:DNA-templated transcription"/>
    <property type="evidence" value="ECO:0007669"/>
    <property type="project" value="InterPro"/>
</dbReference>
<evidence type="ECO:0000313" key="5">
    <source>
        <dbReference type="Proteomes" id="UP000241769"/>
    </source>
</evidence>
<dbReference type="STRING" id="1890364.A0A2P6NB64"/>
<dbReference type="InterPro" id="IPR001138">
    <property type="entry name" value="Zn2Cys6_DnaBD"/>
</dbReference>
<dbReference type="GO" id="GO:0008270">
    <property type="term" value="F:zinc ion binding"/>
    <property type="evidence" value="ECO:0007669"/>
    <property type="project" value="InterPro"/>
</dbReference>
<dbReference type="PANTHER" id="PTHR47431">
    <property type="entry name" value="ZN(II)2CYS6 TRANSCRIPTION FACTOR (EUROFUNG)-RELATED"/>
    <property type="match status" value="1"/>
</dbReference>
<organism evidence="4 5">
    <name type="scientific">Planoprotostelium fungivorum</name>
    <dbReference type="NCBI Taxonomy" id="1890364"/>
    <lineage>
        <taxon>Eukaryota</taxon>
        <taxon>Amoebozoa</taxon>
        <taxon>Evosea</taxon>
        <taxon>Variosea</taxon>
        <taxon>Cavosteliida</taxon>
        <taxon>Cavosteliaceae</taxon>
        <taxon>Planoprotostelium</taxon>
    </lineage>
</organism>
<dbReference type="Pfam" id="PF00172">
    <property type="entry name" value="Zn_clus"/>
    <property type="match status" value="1"/>
</dbReference>
<dbReference type="Pfam" id="PF04082">
    <property type="entry name" value="Fungal_trans"/>
    <property type="match status" value="1"/>
</dbReference>
<dbReference type="Proteomes" id="UP000241769">
    <property type="component" value="Unassembled WGS sequence"/>
</dbReference>
<protein>
    <recommendedName>
        <fullName evidence="3">Zn(2)-C6 fungal-type domain-containing protein</fullName>
    </recommendedName>
</protein>
<comment type="caution">
    <text evidence="4">The sequence shown here is derived from an EMBL/GenBank/DDBJ whole genome shotgun (WGS) entry which is preliminary data.</text>
</comment>
<feature type="region of interest" description="Disordered" evidence="2">
    <location>
        <begin position="44"/>
        <end position="63"/>
    </location>
</feature>
<sequence>MSHNQPVLKACLACRARHVRCDGNEPVCNRCSSKNVQCEYTKSRRGGKRKRILPPTEEQQSSPSVLDINIQDAFLADVGSSPNLLLSQLLMLDDSLDQPSPLSLHPVGSTDPSHSELIRQFYKRIHPAHPLLPREEDMDDYIRHLIDPQPLLNAIYDIASLFNHRDPSTQPSRWTTAEDVERIQQGPPSLESVQTLLLYSLYEYVTVEIDRAQEFCDAAISMAEQSKWFVSDPQTENRGQIIREASSRRTACEIFIVHCMMVSITGYERIRIGIRNEDILLYSNDLSQHQPQISLADFNRWLLLGDDRATDFSVGIRLKSAFLLRRVVLLNQQTYDLAALNDSDIQITTLRLNFLLDIAAIHLHKARSSLFTDHILEATSSPCTQSLCKSSSFSKESTIHDQKCTKAASDIAHLINQSVFNCSEEEGITTRGPFLCCALALSVVIHLAVRDEKMLRMEMAALKMLSHVYPISHAFMSFARQQVKSISFDGLQMNEFIQ</sequence>
<dbReference type="OrthoDB" id="10067394at2759"/>
<dbReference type="SMART" id="SM00066">
    <property type="entry name" value="GAL4"/>
    <property type="match status" value="1"/>
</dbReference>
<keyword evidence="5" id="KW-1185">Reference proteome</keyword>
<dbReference type="InParanoid" id="A0A2P6NB64"/>
<evidence type="ECO:0000256" key="2">
    <source>
        <dbReference type="SAM" id="MobiDB-lite"/>
    </source>
</evidence>
<gene>
    <name evidence="4" type="ORF">PROFUN_02017</name>
</gene>
<dbReference type="EMBL" id="MDYQ01000129">
    <property type="protein sequence ID" value="PRP81183.1"/>
    <property type="molecule type" value="Genomic_DNA"/>
</dbReference>
<proteinExistence type="predicted"/>
<evidence type="ECO:0000259" key="3">
    <source>
        <dbReference type="PROSITE" id="PS50048"/>
    </source>
</evidence>
<evidence type="ECO:0000313" key="4">
    <source>
        <dbReference type="EMBL" id="PRP81183.1"/>
    </source>
</evidence>
<dbReference type="PROSITE" id="PS50048">
    <property type="entry name" value="ZN2_CY6_FUNGAL_2"/>
    <property type="match status" value="1"/>
</dbReference>
<feature type="domain" description="Zn(2)-C6 fungal-type" evidence="3">
    <location>
        <begin position="10"/>
        <end position="40"/>
    </location>
</feature>
<name>A0A2P6NB64_9EUKA</name>
<reference evidence="4 5" key="1">
    <citation type="journal article" date="2018" name="Genome Biol. Evol.">
        <title>Multiple Roots of Fruiting Body Formation in Amoebozoa.</title>
        <authorList>
            <person name="Hillmann F."/>
            <person name="Forbes G."/>
            <person name="Novohradska S."/>
            <person name="Ferling I."/>
            <person name="Riege K."/>
            <person name="Groth M."/>
            <person name="Westermann M."/>
            <person name="Marz M."/>
            <person name="Spaller T."/>
            <person name="Winckler T."/>
            <person name="Schaap P."/>
            <person name="Glockner G."/>
        </authorList>
    </citation>
    <scope>NUCLEOTIDE SEQUENCE [LARGE SCALE GENOMIC DNA]</scope>
    <source>
        <strain evidence="4 5">Jena</strain>
    </source>
</reference>
<dbReference type="GO" id="GO:0000981">
    <property type="term" value="F:DNA-binding transcription factor activity, RNA polymerase II-specific"/>
    <property type="evidence" value="ECO:0007669"/>
    <property type="project" value="InterPro"/>
</dbReference>
<accession>A0A2P6NB64</accession>
<dbReference type="PANTHER" id="PTHR47431:SF1">
    <property type="entry name" value="ZN(II)2CYS6 TRANSCRIPTION FACTOR (EUROFUNG)"/>
    <property type="match status" value="1"/>
</dbReference>
<dbReference type="CDD" id="cd00067">
    <property type="entry name" value="GAL4"/>
    <property type="match status" value="1"/>
</dbReference>
<dbReference type="InterPro" id="IPR007219">
    <property type="entry name" value="XnlR_reg_dom"/>
</dbReference>
<keyword evidence="1" id="KW-0479">Metal-binding</keyword>
<dbReference type="SUPFAM" id="SSF57701">
    <property type="entry name" value="Zn2/Cys6 DNA-binding domain"/>
    <property type="match status" value="1"/>
</dbReference>